<dbReference type="InterPro" id="IPR053273">
    <property type="entry name" value="CST_Regulator"/>
</dbReference>
<dbReference type="PANTHER" id="PTHR34659:SF1">
    <property type="entry name" value="PROTEIN EGT2"/>
    <property type="match status" value="1"/>
</dbReference>
<dbReference type="PANTHER" id="PTHR34659">
    <property type="entry name" value="BNAA05G11610D PROTEIN"/>
    <property type="match status" value="1"/>
</dbReference>
<keyword evidence="3" id="KW-1185">Reference proteome</keyword>
<dbReference type="AlphaFoldDB" id="A0A834ZMI5"/>
<name>A0A834ZMI5_TETSI</name>
<protein>
    <submittedName>
        <fullName evidence="2">Uncharacterized protein</fullName>
    </submittedName>
</protein>
<reference evidence="2 3" key="1">
    <citation type="submission" date="2020-04" db="EMBL/GenBank/DDBJ databases">
        <title>Plant Genome Project.</title>
        <authorList>
            <person name="Zhang R.-G."/>
        </authorList>
    </citation>
    <scope>NUCLEOTIDE SEQUENCE [LARGE SCALE GENOMIC DNA]</scope>
    <source>
        <strain evidence="2">YNK0</strain>
        <tissue evidence="2">Leaf</tissue>
    </source>
</reference>
<dbReference type="OMA" id="MLSANDH"/>
<proteinExistence type="predicted"/>
<evidence type="ECO:0000313" key="2">
    <source>
        <dbReference type="EMBL" id="KAF8409017.1"/>
    </source>
</evidence>
<dbReference type="Proteomes" id="UP000655225">
    <property type="component" value="Unassembled WGS sequence"/>
</dbReference>
<comment type="caution">
    <text evidence="2">The sequence shown here is derived from an EMBL/GenBank/DDBJ whole genome shotgun (WGS) entry which is preliminary data.</text>
</comment>
<evidence type="ECO:0000256" key="1">
    <source>
        <dbReference type="SAM" id="MobiDB-lite"/>
    </source>
</evidence>
<accession>A0A834ZMI5</accession>
<dbReference type="OrthoDB" id="1644512at2759"/>
<feature type="region of interest" description="Disordered" evidence="1">
    <location>
        <begin position="274"/>
        <end position="293"/>
    </location>
</feature>
<gene>
    <name evidence="2" type="ORF">HHK36_005088</name>
</gene>
<sequence length="398" mass="43958">MFIMDLQCKGITWVGNIYQKFEAMCLELDDIMCQDTVQYVENQVQTVGASANKICSDVMQDLLPPSSVDPVKGAAPDFSLEQNTEIGTDKKSKVGIDEDPINIDIDQSTELDVIALAENKQGHASSFSGLTPSSVDPVNGACSKISLGQNDDVEMYKKSNVDIEENPVKEKPHSSEMSEVIAPVDKDSRRAGFSDSSALPYSDSILPVISCNKVMEMGLTPSIGVLSAESDGADTSTINETVFMMGSEIEHKQYCHSGQLEAFMLYPEIAVTGRSEEPDTEVSNGNGVTEPGMETIEPFHKVKLEGSCVMVDSNELCFVSHGEGKHRSYKKKIRDAFASKMKLAKKQEYEQLEIWYRDVNAGSNQQRVENSKLSILTRDFDSKQIPTHDFCESDWELL</sequence>
<dbReference type="EMBL" id="JABCRI010000003">
    <property type="protein sequence ID" value="KAF8409017.1"/>
    <property type="molecule type" value="Genomic_DNA"/>
</dbReference>
<evidence type="ECO:0000313" key="3">
    <source>
        <dbReference type="Proteomes" id="UP000655225"/>
    </source>
</evidence>
<organism evidence="2 3">
    <name type="scientific">Tetracentron sinense</name>
    <name type="common">Spur-leaf</name>
    <dbReference type="NCBI Taxonomy" id="13715"/>
    <lineage>
        <taxon>Eukaryota</taxon>
        <taxon>Viridiplantae</taxon>
        <taxon>Streptophyta</taxon>
        <taxon>Embryophyta</taxon>
        <taxon>Tracheophyta</taxon>
        <taxon>Spermatophyta</taxon>
        <taxon>Magnoliopsida</taxon>
        <taxon>Trochodendrales</taxon>
        <taxon>Trochodendraceae</taxon>
        <taxon>Tetracentron</taxon>
    </lineage>
</organism>